<dbReference type="EMBL" id="JBHTGL010000008">
    <property type="protein sequence ID" value="MFD0623633.1"/>
    <property type="molecule type" value="Genomic_DNA"/>
</dbReference>
<reference evidence="2" key="3">
    <citation type="submission" date="2024-09" db="EMBL/GenBank/DDBJ databases">
        <authorList>
            <person name="Sun Q."/>
            <person name="Mori K."/>
        </authorList>
    </citation>
    <scope>NUCLEOTIDE SEQUENCE</scope>
    <source>
        <strain evidence="2">JCM 12607</strain>
    </source>
</reference>
<reference evidence="2" key="1">
    <citation type="journal article" date="2014" name="Int. J. Syst. Evol. Microbiol.">
        <title>Complete genome of a new Firmicutes species belonging to the dominant human colonic microbiota ('Ruminococcus bicirculans') reveals two chromosomes and a selective capacity to utilize plant glucans.</title>
        <authorList>
            <consortium name="NISC Comparative Sequencing Program"/>
            <person name="Wegmann U."/>
            <person name="Louis P."/>
            <person name="Goesmann A."/>
            <person name="Henrissat B."/>
            <person name="Duncan S.H."/>
            <person name="Flint H.J."/>
        </authorList>
    </citation>
    <scope>NUCLEOTIDE SEQUENCE</scope>
    <source>
        <strain evidence="2">JCM 12607</strain>
    </source>
</reference>
<evidence type="ECO:0000313" key="3">
    <source>
        <dbReference type="Proteomes" id="UP001596915"/>
    </source>
</evidence>
<comment type="caution">
    <text evidence="2">The sequence shown here is derived from an EMBL/GenBank/DDBJ whole genome shotgun (WGS) entry which is preliminary data.</text>
</comment>
<sequence length="53" mass="5352">MATSVLEAAVLDALPRGSGESFGSHLGAVDGYVAEGYVPIKLKTELTAAVSVC</sequence>
<proteinExistence type="predicted"/>
<dbReference type="Proteomes" id="UP001596915">
    <property type="component" value="Unassembled WGS sequence"/>
</dbReference>
<protein>
    <submittedName>
        <fullName evidence="2">Uncharacterized protein</fullName>
    </submittedName>
</protein>
<dbReference type="EMBL" id="JBHTGL010000012">
    <property type="protein sequence ID" value="MFD0629998.1"/>
    <property type="molecule type" value="Genomic_DNA"/>
</dbReference>
<gene>
    <name evidence="1" type="ORF">ACFQ2K_13460</name>
    <name evidence="2" type="ORF">ACFQ2K_52915</name>
</gene>
<evidence type="ECO:0000313" key="1">
    <source>
        <dbReference type="EMBL" id="MFD0623633.1"/>
    </source>
</evidence>
<organism evidence="2 3">
    <name type="scientific">Streptomyces sanglieri</name>
    <dbReference type="NCBI Taxonomy" id="193460"/>
    <lineage>
        <taxon>Bacteria</taxon>
        <taxon>Bacillati</taxon>
        <taxon>Actinomycetota</taxon>
        <taxon>Actinomycetes</taxon>
        <taxon>Kitasatosporales</taxon>
        <taxon>Streptomycetaceae</taxon>
        <taxon>Streptomyces</taxon>
    </lineage>
</organism>
<name>A0ABW2XAF5_9ACTN</name>
<accession>A0ABW2XAF5</accession>
<reference evidence="3" key="2">
    <citation type="journal article" date="2019" name="Int. J. Syst. Evol. Microbiol.">
        <title>The Global Catalogue of Microorganisms (GCM) 10K type strain sequencing project: providing services to taxonomists for standard genome sequencing and annotation.</title>
        <authorList>
            <consortium name="The Broad Institute Genomics Platform"/>
            <consortium name="The Broad Institute Genome Sequencing Center for Infectious Disease"/>
            <person name="Wu L."/>
            <person name="Ma J."/>
        </authorList>
    </citation>
    <scope>NUCLEOTIDE SEQUENCE [LARGE SCALE GENOMIC DNA]</scope>
    <source>
        <strain evidence="3">JCM 12607</strain>
    </source>
</reference>
<evidence type="ECO:0000313" key="2">
    <source>
        <dbReference type="EMBL" id="MFD0629998.1"/>
    </source>
</evidence>
<keyword evidence="3" id="KW-1185">Reference proteome</keyword>